<feature type="transmembrane region" description="Helical" evidence="10">
    <location>
        <begin position="73"/>
        <end position="89"/>
    </location>
</feature>
<evidence type="ECO:0000256" key="1">
    <source>
        <dbReference type="ARBA" id="ARBA00022448"/>
    </source>
</evidence>
<evidence type="ECO:0000256" key="2">
    <source>
        <dbReference type="ARBA" id="ARBA00022553"/>
    </source>
</evidence>
<dbReference type="GeneID" id="61121976"/>
<sequence>MAFRIANAPLLHQRQTTSGIMRWVILACVPGIAVQSYFFGYGNLFQILLAIVTAQVAEFVTSSLKKRPIVASARDHSGLVTAVLLGIILPPLSPWWWTVLATALAVSVKQLSGGLGRNRLNPAMVGYALLMLTFYASIILGLSPSESQDAIGTQQTLFSGHRALSPSDFVGSHPVTFPAEVATHPTEETLAARFNLSAFNAFSNPLSWVWINLAFMAGGLLLLARGIIRWQIPVSFLLALSLCALVGRQLQPEVCAPWSQHLLYGLTLLAAFFIVTDPVTSAMTGKGRILFGVLTGALVWAIRTYGGYPDGIAFAVLLANLAVPLIDRLTQPRIPAHSRSTL</sequence>
<proteinExistence type="inferred from homology"/>
<dbReference type="PANTHER" id="PTHR30578:SF0">
    <property type="entry name" value="ION-TRANSLOCATING OXIDOREDUCTASE COMPLEX SUBUNIT D"/>
    <property type="match status" value="1"/>
</dbReference>
<gene>
    <name evidence="10" type="primary">rnfD</name>
    <name evidence="11" type="ORF">AU492_03255</name>
    <name evidence="12" type="ORF">EC392_00965</name>
</gene>
<dbReference type="EMBL" id="RJUJ01000001">
    <property type="protein sequence ID" value="ROH84749.1"/>
    <property type="molecule type" value="Genomic_DNA"/>
</dbReference>
<comment type="subcellular location">
    <subcellularLocation>
        <location evidence="10">Cell inner membrane</location>
        <topology evidence="10">Multi-pass membrane protein</topology>
    </subcellularLocation>
</comment>
<evidence type="ECO:0000313" key="13">
    <source>
        <dbReference type="Proteomes" id="UP000250186"/>
    </source>
</evidence>
<evidence type="ECO:0000256" key="8">
    <source>
        <dbReference type="ARBA" id="ARBA00022989"/>
    </source>
</evidence>
<evidence type="ECO:0000256" key="6">
    <source>
        <dbReference type="ARBA" id="ARBA00022967"/>
    </source>
</evidence>
<dbReference type="EMBL" id="LUSW01000005">
    <property type="protein sequence ID" value="RAT36895.1"/>
    <property type="molecule type" value="Genomic_DNA"/>
</dbReference>
<dbReference type="EC" id="7.-.-.-" evidence="10"/>
<feature type="transmembrane region" description="Helical" evidence="10">
    <location>
        <begin position="230"/>
        <end position="250"/>
    </location>
</feature>
<dbReference type="InterPro" id="IPR011303">
    <property type="entry name" value="RnfD_bac"/>
</dbReference>
<evidence type="ECO:0000256" key="7">
    <source>
        <dbReference type="ARBA" id="ARBA00022982"/>
    </source>
</evidence>
<evidence type="ECO:0000256" key="9">
    <source>
        <dbReference type="ARBA" id="ARBA00023136"/>
    </source>
</evidence>
<evidence type="ECO:0000313" key="14">
    <source>
        <dbReference type="Proteomes" id="UP000274511"/>
    </source>
</evidence>
<feature type="transmembrane region" description="Helical" evidence="10">
    <location>
        <begin position="262"/>
        <end position="282"/>
    </location>
</feature>
<keyword evidence="5 10" id="KW-0812">Transmembrane</keyword>
<dbReference type="HAMAP" id="MF_00462">
    <property type="entry name" value="RsxD_RnfD"/>
    <property type="match status" value="1"/>
</dbReference>
<keyword evidence="2 10" id="KW-0597">Phosphoprotein</keyword>
<comment type="function">
    <text evidence="10">Part of a membrane-bound complex that couples electron transfer with translocation of ions across the membrane.</text>
</comment>
<feature type="transmembrane region" description="Helical" evidence="10">
    <location>
        <begin position="20"/>
        <end position="38"/>
    </location>
</feature>
<keyword evidence="8 10" id="KW-1133">Transmembrane helix</keyword>
<dbReference type="Proteomes" id="UP000274511">
    <property type="component" value="Unassembled WGS sequence"/>
</dbReference>
<reference evidence="11 13" key="1">
    <citation type="submission" date="2016-02" db="EMBL/GenBank/DDBJ databases">
        <title>Species-wide whole genome sequencing reveals diversity, host range in Lonsdalea quercina.</title>
        <authorList>
            <person name="Li Y."/>
        </authorList>
    </citation>
    <scope>NUCLEOTIDE SEQUENCE [LARGE SCALE GENOMIC DNA]</scope>
    <source>
        <strain evidence="11 13">CFCC 12721</strain>
    </source>
</reference>
<dbReference type="GO" id="GO:0022900">
    <property type="term" value="P:electron transport chain"/>
    <property type="evidence" value="ECO:0007669"/>
    <property type="project" value="UniProtKB-UniRule"/>
</dbReference>
<feature type="transmembrane region" description="Helical" evidence="10">
    <location>
        <begin position="205"/>
        <end position="223"/>
    </location>
</feature>
<dbReference type="Proteomes" id="UP000250186">
    <property type="component" value="Unassembled WGS sequence"/>
</dbReference>
<feature type="modified residue" description="FMN phosphoryl threonine" evidence="10">
    <location>
        <position position="183"/>
    </location>
</feature>
<comment type="similarity">
    <text evidence="10">Belongs to the NqrB/RnfD family.</text>
</comment>
<evidence type="ECO:0000256" key="4">
    <source>
        <dbReference type="ARBA" id="ARBA00022643"/>
    </source>
</evidence>
<accession>A0A3N0UW28</accession>
<dbReference type="OrthoDB" id="9776359at2"/>
<dbReference type="InterPro" id="IPR004338">
    <property type="entry name" value="NqrB/RnfD"/>
</dbReference>
<evidence type="ECO:0000256" key="3">
    <source>
        <dbReference type="ARBA" id="ARBA00022630"/>
    </source>
</evidence>
<evidence type="ECO:0000256" key="10">
    <source>
        <dbReference type="HAMAP-Rule" id="MF_00462"/>
    </source>
</evidence>
<protein>
    <recommendedName>
        <fullName evidence="10">Ion-translocating oxidoreductase complex subunit D</fullName>
        <ecNumber evidence="10">7.-.-.-</ecNumber>
    </recommendedName>
    <alternativeName>
        <fullName evidence="10">Rnf electron transport complex subunit D</fullName>
    </alternativeName>
</protein>
<keyword evidence="3 10" id="KW-0285">Flavoprotein</keyword>
<dbReference type="AlphaFoldDB" id="A0A3N0UW28"/>
<organism evidence="12 14">
    <name type="scientific">Lonsdalea populi</name>
    <dbReference type="NCBI Taxonomy" id="1172565"/>
    <lineage>
        <taxon>Bacteria</taxon>
        <taxon>Pseudomonadati</taxon>
        <taxon>Pseudomonadota</taxon>
        <taxon>Gammaproteobacteria</taxon>
        <taxon>Enterobacterales</taxon>
        <taxon>Pectobacteriaceae</taxon>
        <taxon>Lonsdalea</taxon>
    </lineage>
</organism>
<evidence type="ECO:0000256" key="5">
    <source>
        <dbReference type="ARBA" id="ARBA00022692"/>
    </source>
</evidence>
<keyword evidence="13" id="KW-1185">Reference proteome</keyword>
<keyword evidence="6 10" id="KW-1278">Translocase</keyword>
<feature type="transmembrane region" description="Helical" evidence="10">
    <location>
        <begin position="44"/>
        <end position="61"/>
    </location>
</feature>
<dbReference type="GO" id="GO:0055085">
    <property type="term" value="P:transmembrane transport"/>
    <property type="evidence" value="ECO:0007669"/>
    <property type="project" value="InterPro"/>
</dbReference>
<keyword evidence="4 10" id="KW-0288">FMN</keyword>
<dbReference type="PANTHER" id="PTHR30578">
    <property type="entry name" value="ELECTRON TRANSPORT COMPLEX PROTEIN RNFD"/>
    <property type="match status" value="1"/>
</dbReference>
<comment type="caution">
    <text evidence="12">The sequence shown here is derived from an EMBL/GenBank/DDBJ whole genome shotgun (WGS) entry which is preliminary data.</text>
</comment>
<dbReference type="STRING" id="1172565.AU508_01125"/>
<keyword evidence="10" id="KW-1003">Cell membrane</keyword>
<dbReference type="Pfam" id="PF03116">
    <property type="entry name" value="NQR2_RnfD_RnfE"/>
    <property type="match status" value="1"/>
</dbReference>
<evidence type="ECO:0000313" key="11">
    <source>
        <dbReference type="EMBL" id="RAT36895.1"/>
    </source>
</evidence>
<reference evidence="12 14" key="2">
    <citation type="submission" date="2018-10" db="EMBL/GenBank/DDBJ databases">
        <title>New species genome.</title>
        <authorList>
            <person name="Li Y."/>
        </authorList>
    </citation>
    <scope>NUCLEOTIDE SEQUENCE [LARGE SCALE GENOMIC DNA]</scope>
    <source>
        <strain evidence="12 14">L6_4B</strain>
    </source>
</reference>
<keyword evidence="1 10" id="KW-0813">Transport</keyword>
<keyword evidence="10" id="KW-0997">Cell inner membrane</keyword>
<name>A0A3N0UW28_9GAMM</name>
<comment type="cofactor">
    <cofactor evidence="10">
        <name>FMN</name>
        <dbReference type="ChEBI" id="CHEBI:58210"/>
    </cofactor>
</comment>
<dbReference type="GO" id="GO:0005886">
    <property type="term" value="C:plasma membrane"/>
    <property type="evidence" value="ECO:0007669"/>
    <property type="project" value="UniProtKB-SubCell"/>
</dbReference>
<dbReference type="RefSeq" id="WP_085684188.1">
    <property type="nucleotide sequence ID" value="NZ_CP065534.1"/>
</dbReference>
<dbReference type="NCBIfam" id="TIGR01946">
    <property type="entry name" value="rnfD"/>
    <property type="match status" value="1"/>
</dbReference>
<comment type="subunit">
    <text evidence="10">The complex is composed of six subunits: RnfA, RnfB, RnfC, RnfD, RnfE and RnfG.</text>
</comment>
<evidence type="ECO:0000313" key="12">
    <source>
        <dbReference type="EMBL" id="ROH84749.1"/>
    </source>
</evidence>
<keyword evidence="7 10" id="KW-0249">Electron transport</keyword>
<feature type="transmembrane region" description="Helical" evidence="10">
    <location>
        <begin position="124"/>
        <end position="142"/>
    </location>
</feature>
<keyword evidence="9 10" id="KW-0472">Membrane</keyword>